<protein>
    <submittedName>
        <fullName evidence="2">Uncharacterized protein</fullName>
    </submittedName>
</protein>
<dbReference type="Proteomes" id="UP000799118">
    <property type="component" value="Unassembled WGS sequence"/>
</dbReference>
<name>A0A6A4GNC9_9AGAR</name>
<accession>A0A6A4GNC9</accession>
<dbReference type="AlphaFoldDB" id="A0A6A4GNC9"/>
<feature type="region of interest" description="Disordered" evidence="1">
    <location>
        <begin position="1"/>
        <end position="139"/>
    </location>
</feature>
<reference evidence="2" key="1">
    <citation type="journal article" date="2019" name="Environ. Microbiol.">
        <title>Fungal ecological strategies reflected in gene transcription - a case study of two litter decomposers.</title>
        <authorList>
            <person name="Barbi F."/>
            <person name="Kohler A."/>
            <person name="Barry K."/>
            <person name="Baskaran P."/>
            <person name="Daum C."/>
            <person name="Fauchery L."/>
            <person name="Ihrmark K."/>
            <person name="Kuo A."/>
            <person name="LaButti K."/>
            <person name="Lipzen A."/>
            <person name="Morin E."/>
            <person name="Grigoriev I.V."/>
            <person name="Henrissat B."/>
            <person name="Lindahl B."/>
            <person name="Martin F."/>
        </authorList>
    </citation>
    <scope>NUCLEOTIDE SEQUENCE</scope>
    <source>
        <strain evidence="2">JB14</strain>
    </source>
</reference>
<proteinExistence type="predicted"/>
<feature type="compositionally biased region" description="Low complexity" evidence="1">
    <location>
        <begin position="54"/>
        <end position="73"/>
    </location>
</feature>
<organism evidence="2 3">
    <name type="scientific">Gymnopus androsaceus JB14</name>
    <dbReference type="NCBI Taxonomy" id="1447944"/>
    <lineage>
        <taxon>Eukaryota</taxon>
        <taxon>Fungi</taxon>
        <taxon>Dikarya</taxon>
        <taxon>Basidiomycota</taxon>
        <taxon>Agaricomycotina</taxon>
        <taxon>Agaricomycetes</taxon>
        <taxon>Agaricomycetidae</taxon>
        <taxon>Agaricales</taxon>
        <taxon>Marasmiineae</taxon>
        <taxon>Omphalotaceae</taxon>
        <taxon>Gymnopus</taxon>
    </lineage>
</organism>
<evidence type="ECO:0000313" key="3">
    <source>
        <dbReference type="Proteomes" id="UP000799118"/>
    </source>
</evidence>
<feature type="compositionally biased region" description="Basic and acidic residues" evidence="1">
    <location>
        <begin position="122"/>
        <end position="139"/>
    </location>
</feature>
<feature type="compositionally biased region" description="Basic and acidic residues" evidence="1">
    <location>
        <begin position="1"/>
        <end position="50"/>
    </location>
</feature>
<dbReference type="EMBL" id="ML769834">
    <property type="protein sequence ID" value="KAE9386966.1"/>
    <property type="molecule type" value="Genomic_DNA"/>
</dbReference>
<keyword evidence="3" id="KW-1185">Reference proteome</keyword>
<evidence type="ECO:0000313" key="2">
    <source>
        <dbReference type="EMBL" id="KAE9386966.1"/>
    </source>
</evidence>
<gene>
    <name evidence="2" type="ORF">BT96DRAFT_1005579</name>
</gene>
<evidence type="ECO:0000256" key="1">
    <source>
        <dbReference type="SAM" id="MobiDB-lite"/>
    </source>
</evidence>
<sequence length="139" mass="16062">MPEKDLQMPERHPRMPEKDLQMPERHPRMPEKDLQMPERHPRMPVRDRCRIARRATPPACLARRPAPPRLARTTPDDDHPPALPATTHRGRSPPERPPAPDCLSREPTTQYSHLPPCQSEDLPPRPDSLDTTDDNRPRP</sequence>